<accession>A0AAJ0DTT3</accession>
<dbReference type="Proteomes" id="UP001240678">
    <property type="component" value="Unassembled WGS sequence"/>
</dbReference>
<name>A0AAJ0DTT3_9PEZI</name>
<gene>
    <name evidence="1" type="ORF">CCOS01_15305</name>
</gene>
<keyword evidence="2" id="KW-1185">Reference proteome</keyword>
<dbReference type="EMBL" id="MOOE01000023">
    <property type="protein sequence ID" value="KAK1510474.1"/>
    <property type="molecule type" value="Genomic_DNA"/>
</dbReference>
<sequence length="115" mass="12451">CVTGNWAGSLILRRVSQSSVGLFNQRRPFGVDSSSSSSSYQCLSDRLHKVKAIGSAPGKRHNRPFVMQTSPLQNMDHPCDRVLSVACWSKQDPSGISLDPFSPLFAPSGTPPALH</sequence>
<proteinExistence type="predicted"/>
<evidence type="ECO:0000313" key="1">
    <source>
        <dbReference type="EMBL" id="KAK1510474.1"/>
    </source>
</evidence>
<feature type="non-terminal residue" evidence="1">
    <location>
        <position position="1"/>
    </location>
</feature>
<protein>
    <submittedName>
        <fullName evidence="1">Uncharacterized protein</fullName>
    </submittedName>
</protein>
<organism evidence="1 2">
    <name type="scientific">Colletotrichum costaricense</name>
    <dbReference type="NCBI Taxonomy" id="1209916"/>
    <lineage>
        <taxon>Eukaryota</taxon>
        <taxon>Fungi</taxon>
        <taxon>Dikarya</taxon>
        <taxon>Ascomycota</taxon>
        <taxon>Pezizomycotina</taxon>
        <taxon>Sordariomycetes</taxon>
        <taxon>Hypocreomycetidae</taxon>
        <taxon>Glomerellales</taxon>
        <taxon>Glomerellaceae</taxon>
        <taxon>Colletotrichum</taxon>
        <taxon>Colletotrichum acutatum species complex</taxon>
    </lineage>
</organism>
<reference evidence="1 2" key="1">
    <citation type="submission" date="2016-10" db="EMBL/GenBank/DDBJ databases">
        <title>The genome sequence of Colletotrichum fioriniae PJ7.</title>
        <authorList>
            <person name="Baroncelli R."/>
        </authorList>
    </citation>
    <scope>NUCLEOTIDE SEQUENCE [LARGE SCALE GENOMIC DNA]</scope>
    <source>
        <strain evidence="1 2">IMI 309622</strain>
    </source>
</reference>
<dbReference type="RefSeq" id="XP_060306049.1">
    <property type="nucleotide sequence ID" value="XM_060463446.1"/>
</dbReference>
<comment type="caution">
    <text evidence="1">The sequence shown here is derived from an EMBL/GenBank/DDBJ whole genome shotgun (WGS) entry which is preliminary data.</text>
</comment>
<dbReference type="GeneID" id="85346993"/>
<dbReference type="AlphaFoldDB" id="A0AAJ0DTT3"/>
<evidence type="ECO:0000313" key="2">
    <source>
        <dbReference type="Proteomes" id="UP001240678"/>
    </source>
</evidence>